<evidence type="ECO:0000256" key="2">
    <source>
        <dbReference type="ARBA" id="ARBA00023157"/>
    </source>
</evidence>
<comment type="caution">
    <text evidence="7">The sequence shown here is derived from an EMBL/GenBank/DDBJ whole genome shotgun (WGS) entry which is preliminary data.</text>
</comment>
<dbReference type="SUPFAM" id="SSF56112">
    <property type="entry name" value="Protein kinase-like (PK-like)"/>
    <property type="match status" value="1"/>
</dbReference>
<keyword evidence="4" id="KW-1133">Transmembrane helix</keyword>
<sequence length="323" mass="35913">METCKVLMFINVHSFFFCLFSTLSTQGTLTITPNHSLQGNQTLVSAGGTFEAGLFNIGNSQSQYFGIWYKSISPRTIVWVANRDVPVQSSEAIVTLTDQGNLVIVDGSKGAVWTSNISRIAEKPNRRGTKRSFDKQKLVGALAGVAIFIILLGLATFTYMKRKKLAKRGVLKIFHWKYKREKEDVELSTIFVFSTISSATNHFSDINKLGEGGFGPVYKAWRLWIEERPLELIDELLDDGSTTPPEILRCINVELLCVQQIPENRPNMSSVVLMLNGEKLLPEPSQPGFYTGIEQYPTQVESSSRSCGACSQNEASVSLLEAR</sequence>
<keyword evidence="1 5" id="KW-0732">Signal</keyword>
<evidence type="ECO:0000256" key="5">
    <source>
        <dbReference type="SAM" id="SignalP"/>
    </source>
</evidence>
<keyword evidence="3" id="KW-0325">Glycoprotein</keyword>
<protein>
    <recommendedName>
        <fullName evidence="6">Bulb-type lectin domain-containing protein</fullName>
    </recommendedName>
</protein>
<evidence type="ECO:0000313" key="7">
    <source>
        <dbReference type="EMBL" id="KAK7271446.1"/>
    </source>
</evidence>
<keyword evidence="4" id="KW-0472">Membrane</keyword>
<dbReference type="SUPFAM" id="SSF51110">
    <property type="entry name" value="alpha-D-mannose-specific plant lectins"/>
    <property type="match status" value="1"/>
</dbReference>
<dbReference type="PROSITE" id="PS50927">
    <property type="entry name" value="BULB_LECTIN"/>
    <property type="match status" value="1"/>
</dbReference>
<evidence type="ECO:0000256" key="4">
    <source>
        <dbReference type="SAM" id="Phobius"/>
    </source>
</evidence>
<evidence type="ECO:0000313" key="8">
    <source>
        <dbReference type="Proteomes" id="UP001359559"/>
    </source>
</evidence>
<dbReference type="InterPro" id="IPR036426">
    <property type="entry name" value="Bulb-type_lectin_dom_sf"/>
</dbReference>
<keyword evidence="2" id="KW-1015">Disulfide bond</keyword>
<feature type="chain" id="PRO_5042829897" description="Bulb-type lectin domain-containing protein" evidence="5">
    <location>
        <begin position="31"/>
        <end position="323"/>
    </location>
</feature>
<feature type="signal peptide" evidence="5">
    <location>
        <begin position="1"/>
        <end position="30"/>
    </location>
</feature>
<evidence type="ECO:0000256" key="3">
    <source>
        <dbReference type="ARBA" id="ARBA00023180"/>
    </source>
</evidence>
<feature type="domain" description="Bulb-type lectin" evidence="6">
    <location>
        <begin position="28"/>
        <end position="163"/>
    </location>
</feature>
<evidence type="ECO:0000259" key="6">
    <source>
        <dbReference type="PROSITE" id="PS50927"/>
    </source>
</evidence>
<dbReference type="Gene3D" id="2.90.10.10">
    <property type="entry name" value="Bulb-type lectin domain"/>
    <property type="match status" value="1"/>
</dbReference>
<gene>
    <name evidence="7" type="ORF">RJT34_27366</name>
</gene>
<name>A0AAN9F9V8_CLITE</name>
<dbReference type="SMART" id="SM00108">
    <property type="entry name" value="B_lectin"/>
    <property type="match status" value="1"/>
</dbReference>
<keyword evidence="4" id="KW-0812">Transmembrane</keyword>
<feature type="transmembrane region" description="Helical" evidence="4">
    <location>
        <begin position="138"/>
        <end position="159"/>
    </location>
</feature>
<proteinExistence type="predicted"/>
<dbReference type="CDD" id="cd00028">
    <property type="entry name" value="B_lectin"/>
    <property type="match status" value="1"/>
</dbReference>
<dbReference type="EMBL" id="JAYKXN010000007">
    <property type="protein sequence ID" value="KAK7271446.1"/>
    <property type="molecule type" value="Genomic_DNA"/>
</dbReference>
<dbReference type="PANTHER" id="PTHR32444:SF247">
    <property type="entry name" value="OS01G0958200 PROTEIN"/>
    <property type="match status" value="1"/>
</dbReference>
<reference evidence="7 8" key="1">
    <citation type="submission" date="2024-01" db="EMBL/GenBank/DDBJ databases">
        <title>The genomes of 5 underutilized Papilionoideae crops provide insights into root nodulation and disease resistance.</title>
        <authorList>
            <person name="Yuan L."/>
        </authorList>
    </citation>
    <scope>NUCLEOTIDE SEQUENCE [LARGE SCALE GENOMIC DNA]</scope>
    <source>
        <strain evidence="7">LY-2023</strain>
        <tissue evidence="7">Leaf</tissue>
    </source>
</reference>
<organism evidence="7 8">
    <name type="scientific">Clitoria ternatea</name>
    <name type="common">Butterfly pea</name>
    <dbReference type="NCBI Taxonomy" id="43366"/>
    <lineage>
        <taxon>Eukaryota</taxon>
        <taxon>Viridiplantae</taxon>
        <taxon>Streptophyta</taxon>
        <taxon>Embryophyta</taxon>
        <taxon>Tracheophyta</taxon>
        <taxon>Spermatophyta</taxon>
        <taxon>Magnoliopsida</taxon>
        <taxon>eudicotyledons</taxon>
        <taxon>Gunneridae</taxon>
        <taxon>Pentapetalae</taxon>
        <taxon>rosids</taxon>
        <taxon>fabids</taxon>
        <taxon>Fabales</taxon>
        <taxon>Fabaceae</taxon>
        <taxon>Papilionoideae</taxon>
        <taxon>50 kb inversion clade</taxon>
        <taxon>NPAAA clade</taxon>
        <taxon>indigoferoid/millettioid clade</taxon>
        <taxon>Phaseoleae</taxon>
        <taxon>Clitoria</taxon>
    </lineage>
</organism>
<dbReference type="Gene3D" id="3.30.200.20">
    <property type="entry name" value="Phosphorylase Kinase, domain 1"/>
    <property type="match status" value="1"/>
</dbReference>
<dbReference type="PANTHER" id="PTHR32444">
    <property type="entry name" value="BULB-TYPE LECTIN DOMAIN-CONTAINING PROTEIN"/>
    <property type="match status" value="1"/>
</dbReference>
<accession>A0AAN9F9V8</accession>
<evidence type="ECO:0000256" key="1">
    <source>
        <dbReference type="ARBA" id="ARBA00022729"/>
    </source>
</evidence>
<dbReference type="Pfam" id="PF01453">
    <property type="entry name" value="B_lectin"/>
    <property type="match status" value="1"/>
</dbReference>
<dbReference type="InterPro" id="IPR011009">
    <property type="entry name" value="Kinase-like_dom_sf"/>
</dbReference>
<keyword evidence="8" id="KW-1185">Reference proteome</keyword>
<dbReference type="AlphaFoldDB" id="A0AAN9F9V8"/>
<dbReference type="Proteomes" id="UP001359559">
    <property type="component" value="Unassembled WGS sequence"/>
</dbReference>
<dbReference type="InterPro" id="IPR001480">
    <property type="entry name" value="Bulb-type_lectin_dom"/>
</dbReference>